<dbReference type="Proteomes" id="UP000007648">
    <property type="component" value="Unassembled WGS sequence"/>
</dbReference>
<feature type="transmembrane region" description="Helical" evidence="13">
    <location>
        <begin position="190"/>
        <end position="211"/>
    </location>
</feature>
<protein>
    <recommendedName>
        <fullName evidence="13">Vomeronasal type-1 receptor</fullName>
    </recommendedName>
</protein>
<keyword evidence="11" id="KW-0325">Glycoprotein</keyword>
<evidence type="ECO:0000256" key="8">
    <source>
        <dbReference type="ARBA" id="ARBA00023040"/>
    </source>
</evidence>
<dbReference type="OrthoDB" id="9606139at2759"/>
<name>A0A7N4PVI3_SARHA</name>
<comment type="function">
    <text evidence="1">Putative pheromone receptor.</text>
</comment>
<dbReference type="PANTHER" id="PTHR24062">
    <property type="entry name" value="VOMERONASAL TYPE-1 RECEPTOR"/>
    <property type="match status" value="1"/>
</dbReference>
<evidence type="ECO:0000256" key="3">
    <source>
        <dbReference type="ARBA" id="ARBA00010663"/>
    </source>
</evidence>
<dbReference type="GeneID" id="100929577"/>
<evidence type="ECO:0000256" key="13">
    <source>
        <dbReference type="RuleBase" id="RU364061"/>
    </source>
</evidence>
<dbReference type="InterPro" id="IPR004072">
    <property type="entry name" value="Vmron_rcpt_1"/>
</dbReference>
<keyword evidence="10 13" id="KW-0675">Receptor</keyword>
<keyword evidence="6 13" id="KW-0812">Transmembrane</keyword>
<dbReference type="InParanoid" id="A0A7N4PVI3"/>
<dbReference type="AlphaFoldDB" id="A0A7N4PVI3"/>
<dbReference type="KEGG" id="shr:100929577"/>
<dbReference type="Gene3D" id="1.20.1070.10">
    <property type="entry name" value="Rhodopsin 7-helix transmembrane proteins"/>
    <property type="match status" value="1"/>
</dbReference>
<feature type="transmembrane region" description="Helical" evidence="13">
    <location>
        <begin position="265"/>
        <end position="286"/>
    </location>
</feature>
<comment type="similarity">
    <text evidence="3 13">Belongs to the G-protein coupled receptor 1 family.</text>
</comment>
<evidence type="ECO:0000256" key="1">
    <source>
        <dbReference type="ARBA" id="ARBA00003878"/>
    </source>
</evidence>
<evidence type="ECO:0000256" key="2">
    <source>
        <dbReference type="ARBA" id="ARBA00004651"/>
    </source>
</evidence>
<dbReference type="Ensembl" id="ENSSHAT00000039602.1">
    <property type="protein sequence ID" value="ENSSHAP00000042663.1"/>
    <property type="gene ID" value="ENSSHAG00000027391.1"/>
</dbReference>
<feature type="transmembrane region" description="Helical" evidence="13">
    <location>
        <begin position="232"/>
        <end position="259"/>
    </location>
</feature>
<keyword evidence="9 13" id="KW-0472">Membrane</keyword>
<evidence type="ECO:0000256" key="4">
    <source>
        <dbReference type="ARBA" id="ARBA00022475"/>
    </source>
</evidence>
<evidence type="ECO:0000256" key="12">
    <source>
        <dbReference type="ARBA" id="ARBA00023224"/>
    </source>
</evidence>
<keyword evidence="8 13" id="KW-0297">G-protein coupled receptor</keyword>
<keyword evidence="15" id="KW-1185">Reference proteome</keyword>
<dbReference type="FunFam" id="1.20.1070.10:FF:000033">
    <property type="entry name" value="Vomeronasal type-1 receptor"/>
    <property type="match status" value="1"/>
</dbReference>
<reference evidence="14 15" key="1">
    <citation type="journal article" date="2011" name="Proc. Natl. Acad. Sci. U.S.A.">
        <title>Genetic diversity and population structure of the endangered marsupial Sarcophilus harrisii (Tasmanian devil).</title>
        <authorList>
            <person name="Miller W."/>
            <person name="Hayes V.M."/>
            <person name="Ratan A."/>
            <person name="Petersen D.C."/>
            <person name="Wittekindt N.E."/>
            <person name="Miller J."/>
            <person name="Walenz B."/>
            <person name="Knight J."/>
            <person name="Qi J."/>
            <person name="Zhao F."/>
            <person name="Wang Q."/>
            <person name="Bedoya-Reina O.C."/>
            <person name="Katiyar N."/>
            <person name="Tomsho L.P."/>
            <person name="Kasson L.M."/>
            <person name="Hardie R.A."/>
            <person name="Woodbridge P."/>
            <person name="Tindall E.A."/>
            <person name="Bertelsen M.F."/>
            <person name="Dixon D."/>
            <person name="Pyecroft S."/>
            <person name="Helgen K.M."/>
            <person name="Lesk A.M."/>
            <person name="Pringle T.H."/>
            <person name="Patterson N."/>
            <person name="Zhang Y."/>
            <person name="Kreiss A."/>
            <person name="Woods G.M."/>
            <person name="Jones M.E."/>
            <person name="Schuster S.C."/>
        </authorList>
    </citation>
    <scope>NUCLEOTIDE SEQUENCE [LARGE SCALE GENOMIC DNA]</scope>
</reference>
<evidence type="ECO:0000313" key="14">
    <source>
        <dbReference type="Ensembl" id="ENSSHAP00000042663.1"/>
    </source>
</evidence>
<evidence type="ECO:0000256" key="6">
    <source>
        <dbReference type="ARBA" id="ARBA00022692"/>
    </source>
</evidence>
<dbReference type="PRINTS" id="PR01534">
    <property type="entry name" value="VOMERONASL1R"/>
</dbReference>
<organism evidence="14 15">
    <name type="scientific">Sarcophilus harrisii</name>
    <name type="common">Tasmanian devil</name>
    <name type="synonym">Sarcophilus laniarius</name>
    <dbReference type="NCBI Taxonomy" id="9305"/>
    <lineage>
        <taxon>Eukaryota</taxon>
        <taxon>Metazoa</taxon>
        <taxon>Chordata</taxon>
        <taxon>Craniata</taxon>
        <taxon>Vertebrata</taxon>
        <taxon>Euteleostomi</taxon>
        <taxon>Mammalia</taxon>
        <taxon>Metatheria</taxon>
        <taxon>Dasyuromorphia</taxon>
        <taxon>Dasyuridae</taxon>
        <taxon>Sarcophilus</taxon>
    </lineage>
</organism>
<reference evidence="14" key="2">
    <citation type="submission" date="2025-08" db="UniProtKB">
        <authorList>
            <consortium name="Ensembl"/>
        </authorList>
    </citation>
    <scope>IDENTIFICATION</scope>
</reference>
<evidence type="ECO:0000313" key="15">
    <source>
        <dbReference type="Proteomes" id="UP000007648"/>
    </source>
</evidence>
<sequence>MNPKDIILGTVFCAQTAFGVLGNSFLICLFLCTFLTGRKMRPIDTILVQLACFNSLLLLSKGIPQTMTALGWKNFLDDKGCIIFFYFHKVSRGLSLSITSLLSGFQAITISPSNSSWAEIKVRAPKYIISTSFFCCIIHLLFNSIVFVKFKSLQGYRNYSELHSYGYCPGLEATKVGDAFFGIVASLRDAAFLGLMVLASGYMIFFLYGHHKRNQYLYTVRLSPRASPKTKAISSILLLVSTFFCFYLLNSILISYMYFRKPRLWLMQCSIYLSVCFPTFSPFVLISSDSHLLQYCSDLWRRKVPHH</sequence>
<reference evidence="14" key="3">
    <citation type="submission" date="2025-09" db="UniProtKB">
        <authorList>
            <consortium name="Ensembl"/>
        </authorList>
    </citation>
    <scope>IDENTIFICATION</scope>
</reference>
<dbReference type="GO" id="GO:0005886">
    <property type="term" value="C:plasma membrane"/>
    <property type="evidence" value="ECO:0007669"/>
    <property type="project" value="UniProtKB-SubCell"/>
</dbReference>
<keyword evidence="4 13" id="KW-1003">Cell membrane</keyword>
<dbReference type="RefSeq" id="XP_003766600.1">
    <property type="nucleotide sequence ID" value="XM_003766552.2"/>
</dbReference>
<dbReference type="Pfam" id="PF03402">
    <property type="entry name" value="V1R"/>
    <property type="match status" value="1"/>
</dbReference>
<accession>A0A7N4PVI3</accession>
<evidence type="ECO:0000256" key="7">
    <source>
        <dbReference type="ARBA" id="ARBA00022989"/>
    </source>
</evidence>
<dbReference type="GeneTree" id="ENSGT00960000186612"/>
<dbReference type="SUPFAM" id="SSF81321">
    <property type="entry name" value="Family A G protein-coupled receptor-like"/>
    <property type="match status" value="1"/>
</dbReference>
<evidence type="ECO:0000256" key="5">
    <source>
        <dbReference type="ARBA" id="ARBA00022507"/>
    </source>
</evidence>
<keyword evidence="5 13" id="KW-0589">Pheromone response</keyword>
<comment type="subcellular location">
    <subcellularLocation>
        <location evidence="2 13">Cell membrane</location>
        <topology evidence="2 13">Multi-pass membrane protein</topology>
    </subcellularLocation>
</comment>
<gene>
    <name evidence="14" type="primary">LOC100929577</name>
</gene>
<feature type="transmembrane region" description="Helical" evidence="13">
    <location>
        <begin position="6"/>
        <end position="32"/>
    </location>
</feature>
<keyword evidence="7 13" id="KW-1133">Transmembrane helix</keyword>
<dbReference type="GO" id="GO:0019236">
    <property type="term" value="P:response to pheromone"/>
    <property type="evidence" value="ECO:0007669"/>
    <property type="project" value="UniProtKB-KW"/>
</dbReference>
<evidence type="ECO:0000256" key="11">
    <source>
        <dbReference type="ARBA" id="ARBA00023180"/>
    </source>
</evidence>
<dbReference type="GO" id="GO:0016503">
    <property type="term" value="F:pheromone receptor activity"/>
    <property type="evidence" value="ECO:0007669"/>
    <property type="project" value="InterPro"/>
</dbReference>
<feature type="transmembrane region" description="Helical" evidence="13">
    <location>
        <begin position="127"/>
        <end position="148"/>
    </location>
</feature>
<evidence type="ECO:0000256" key="9">
    <source>
        <dbReference type="ARBA" id="ARBA00023136"/>
    </source>
</evidence>
<evidence type="ECO:0000256" key="10">
    <source>
        <dbReference type="ARBA" id="ARBA00023170"/>
    </source>
</evidence>
<keyword evidence="12 13" id="KW-0807">Transducer</keyword>
<proteinExistence type="inferred from homology"/>